<evidence type="ECO:0000256" key="10">
    <source>
        <dbReference type="SAM" id="MobiDB-lite"/>
    </source>
</evidence>
<dbReference type="InterPro" id="IPR059102">
    <property type="entry name" value="PHD_PHF7/G2E3-like"/>
</dbReference>
<evidence type="ECO:0000256" key="4">
    <source>
        <dbReference type="ARBA" id="ARBA00022723"/>
    </source>
</evidence>
<keyword evidence="13" id="KW-1185">Reference proteome</keyword>
<dbReference type="PANTHER" id="PTHR12420">
    <property type="entry name" value="PHD FINGER PROTEIN"/>
    <property type="match status" value="1"/>
</dbReference>
<sequence>MKTKLVPKNAQTSCEVLFQEPVCGLCGKTDNNIEKYGEKLTDKETNLSVHYYCLILSSGLWQHGKDNEGFYGFLLHDIKKEIARASKKTCSICKQKGASIGCSAKNCHKSFHFPCGLDKECIFQFFQTFGSYCWDHVPIQKVAPGTIKAVCAVCLDTVQPVPNYSVLRSPCCKYTWFHRTCLQKHALSAGLFFFKCPICNNKDSFQKEMLRMGIHIPERDASWELEENAFSELLHRHQQCDAEECLCNKGRKYFESRSKWYILRCSCCGSRGAHLICSGLGNSRHHWTCSECLSILSSESEGTSSMTEKQLPLAMSSRNTKNMRSVKRPFQTLLEGSTHDSSSVPAGSSRRSHVAGSKPAKHCKKQERKGKRNRRRAQHCRLTPRKGSKRLPIPFSRRTAGRR</sequence>
<dbReference type="RefSeq" id="XP_030050544.1">
    <property type="nucleotide sequence ID" value="XM_030194684.1"/>
</dbReference>
<dbReference type="SMART" id="SM00184">
    <property type="entry name" value="RING"/>
    <property type="match status" value="2"/>
</dbReference>
<accession>A0A6P7XJQ7</accession>
<dbReference type="PANTHER" id="PTHR12420:SF47">
    <property type="entry name" value="PHD FINGER PROTEIN 7"/>
    <property type="match status" value="1"/>
</dbReference>
<keyword evidence="3" id="KW-0808">Transferase</keyword>
<proteinExistence type="predicted"/>
<dbReference type="GO" id="GO:0016740">
    <property type="term" value="F:transferase activity"/>
    <property type="evidence" value="ECO:0007669"/>
    <property type="project" value="UniProtKB-KW"/>
</dbReference>
<dbReference type="SMART" id="SM00249">
    <property type="entry name" value="PHD"/>
    <property type="match status" value="3"/>
</dbReference>
<dbReference type="InterPro" id="IPR034732">
    <property type="entry name" value="EPHD"/>
</dbReference>
<reference evidence="14" key="1">
    <citation type="submission" date="2025-08" db="UniProtKB">
        <authorList>
            <consortium name="RefSeq"/>
        </authorList>
    </citation>
    <scope>IDENTIFICATION</scope>
</reference>
<dbReference type="GO" id="GO:0008270">
    <property type="term" value="F:zinc ion binding"/>
    <property type="evidence" value="ECO:0007669"/>
    <property type="project" value="UniProtKB-KW"/>
</dbReference>
<dbReference type="Pfam" id="PF26054">
    <property type="entry name" value="PHD_G2E3"/>
    <property type="match status" value="1"/>
</dbReference>
<keyword evidence="5 9" id="KW-0863">Zinc-finger</keyword>
<dbReference type="InterPro" id="IPR001841">
    <property type="entry name" value="Znf_RING"/>
</dbReference>
<dbReference type="Gene3D" id="3.30.40.10">
    <property type="entry name" value="Zinc/RING finger domain, C3HC4 (zinc finger)"/>
    <property type="match status" value="2"/>
</dbReference>
<evidence type="ECO:0000256" key="7">
    <source>
        <dbReference type="ARBA" id="ARBA00022833"/>
    </source>
</evidence>
<evidence type="ECO:0000256" key="2">
    <source>
        <dbReference type="ARBA" id="ARBA00004906"/>
    </source>
</evidence>
<dbReference type="GeneID" id="115464292"/>
<evidence type="ECO:0000256" key="3">
    <source>
        <dbReference type="ARBA" id="ARBA00022679"/>
    </source>
</evidence>
<evidence type="ECO:0000256" key="9">
    <source>
        <dbReference type="PROSITE-ProRule" id="PRU00175"/>
    </source>
</evidence>
<feature type="region of interest" description="Disordered" evidence="10">
    <location>
        <begin position="303"/>
        <end position="403"/>
    </location>
</feature>
<dbReference type="InterPro" id="IPR013083">
    <property type="entry name" value="Znf_RING/FYVE/PHD"/>
</dbReference>
<dbReference type="FunCoup" id="A0A6P7XJQ7">
    <property type="interactions" value="1254"/>
</dbReference>
<gene>
    <name evidence="14" type="primary">LOC115464292</name>
</gene>
<dbReference type="SUPFAM" id="SSF57903">
    <property type="entry name" value="FYVE/PHD zinc finger"/>
    <property type="match status" value="1"/>
</dbReference>
<keyword evidence="8" id="KW-0539">Nucleus</keyword>
<keyword evidence="4" id="KW-0479">Metal-binding</keyword>
<evidence type="ECO:0000256" key="5">
    <source>
        <dbReference type="ARBA" id="ARBA00022771"/>
    </source>
</evidence>
<protein>
    <submittedName>
        <fullName evidence="14">G2/M phase-specific E3 ubiquitin-protein ligase-like</fullName>
    </submittedName>
</protein>
<keyword evidence="6" id="KW-0833">Ubl conjugation pathway</keyword>
<evidence type="ECO:0000313" key="14">
    <source>
        <dbReference type="RefSeq" id="XP_030050544.1"/>
    </source>
</evidence>
<dbReference type="InterPro" id="IPR051188">
    <property type="entry name" value="PHD-type_Zinc_Finger"/>
</dbReference>
<comment type="pathway">
    <text evidence="2">Protein modification; protein ubiquitination.</text>
</comment>
<feature type="domain" description="RING-type" evidence="11">
    <location>
        <begin position="151"/>
        <end position="200"/>
    </location>
</feature>
<evidence type="ECO:0000256" key="8">
    <source>
        <dbReference type="ARBA" id="ARBA00023242"/>
    </source>
</evidence>
<dbReference type="Proteomes" id="UP000515156">
    <property type="component" value="Chromosome 3"/>
</dbReference>
<dbReference type="Pfam" id="PF13771">
    <property type="entry name" value="zf-HC5HC2H"/>
    <property type="match status" value="1"/>
</dbReference>
<comment type="subcellular location">
    <subcellularLocation>
        <location evidence="1">Nucleus</location>
    </subcellularLocation>
</comment>
<dbReference type="GO" id="GO:0005634">
    <property type="term" value="C:nucleus"/>
    <property type="evidence" value="ECO:0007669"/>
    <property type="project" value="UniProtKB-SubCell"/>
</dbReference>
<dbReference type="AlphaFoldDB" id="A0A6P7XJQ7"/>
<dbReference type="InterPro" id="IPR001965">
    <property type="entry name" value="Znf_PHD"/>
</dbReference>
<evidence type="ECO:0000259" key="12">
    <source>
        <dbReference type="PROSITE" id="PS51805"/>
    </source>
</evidence>
<feature type="compositionally biased region" description="Basic residues" evidence="10">
    <location>
        <begin position="359"/>
        <end position="389"/>
    </location>
</feature>
<name>A0A6P7XJQ7_9AMPH</name>
<keyword evidence="7" id="KW-0862">Zinc</keyword>
<dbReference type="PROSITE" id="PS50089">
    <property type="entry name" value="ZF_RING_2"/>
    <property type="match status" value="1"/>
</dbReference>
<dbReference type="CDD" id="cd15669">
    <property type="entry name" value="ePHD_PHF7_G2E3_like"/>
    <property type="match status" value="1"/>
</dbReference>
<dbReference type="OrthoDB" id="512616at2759"/>
<dbReference type="InParanoid" id="A0A6P7XJQ7"/>
<evidence type="ECO:0000259" key="11">
    <source>
        <dbReference type="PROSITE" id="PS50089"/>
    </source>
</evidence>
<dbReference type="PROSITE" id="PS51805">
    <property type="entry name" value="EPHD"/>
    <property type="match status" value="1"/>
</dbReference>
<dbReference type="InterPro" id="IPR042013">
    <property type="entry name" value="PHF7/G2E3_ePHD"/>
</dbReference>
<dbReference type="FunFam" id="3.30.40.10:FF:000132">
    <property type="entry name" value="G2/M phase-specific E3 ubiquitin-protein ligase"/>
    <property type="match status" value="1"/>
</dbReference>
<organism evidence="13 14">
    <name type="scientific">Microcaecilia unicolor</name>
    <dbReference type="NCBI Taxonomy" id="1415580"/>
    <lineage>
        <taxon>Eukaryota</taxon>
        <taxon>Metazoa</taxon>
        <taxon>Chordata</taxon>
        <taxon>Craniata</taxon>
        <taxon>Vertebrata</taxon>
        <taxon>Euteleostomi</taxon>
        <taxon>Amphibia</taxon>
        <taxon>Gymnophiona</taxon>
        <taxon>Siphonopidae</taxon>
        <taxon>Microcaecilia</taxon>
    </lineage>
</organism>
<evidence type="ECO:0000256" key="1">
    <source>
        <dbReference type="ARBA" id="ARBA00004123"/>
    </source>
</evidence>
<dbReference type="KEGG" id="muo:115464292"/>
<dbReference type="InterPro" id="IPR011011">
    <property type="entry name" value="Znf_FYVE_PHD"/>
</dbReference>
<evidence type="ECO:0000256" key="6">
    <source>
        <dbReference type="ARBA" id="ARBA00022786"/>
    </source>
</evidence>
<evidence type="ECO:0000313" key="13">
    <source>
        <dbReference type="Proteomes" id="UP000515156"/>
    </source>
</evidence>
<feature type="domain" description="PHD-type" evidence="12">
    <location>
        <begin position="20"/>
        <end position="137"/>
    </location>
</feature>